<evidence type="ECO:0000313" key="1">
    <source>
        <dbReference type="EMBL" id="MOY33997.1"/>
    </source>
</evidence>
<protein>
    <submittedName>
        <fullName evidence="1">Putative secreted protein</fullName>
    </submittedName>
</protein>
<sequence>MGHPWKDSLLLVFFSLPSRRTQQQPSSLISLPRHLHENTPFSPTRRCAGNIAVLREAGRGRKTDGRTTTGGRSM</sequence>
<dbReference type="AlphaFoldDB" id="A0A4D5RBW0"/>
<accession>A0A4D5RBW0</accession>
<proteinExistence type="predicted"/>
<name>A0A4D5RBW0_IXOSC</name>
<dbReference type="EMBL" id="GHJT01000026">
    <property type="protein sequence ID" value="MOY33997.1"/>
    <property type="molecule type" value="Transcribed_RNA"/>
</dbReference>
<reference evidence="1" key="1">
    <citation type="submission" date="2019-04" db="EMBL/GenBank/DDBJ databases">
        <title>An insight into the mialome of Ixodes scapularis.</title>
        <authorList>
            <person name="Ribeiro J.M."/>
            <person name="Mather T.N."/>
            <person name="Karim S."/>
        </authorList>
    </citation>
    <scope>NUCLEOTIDE SEQUENCE</scope>
</reference>
<organism evidence="1">
    <name type="scientific">Ixodes scapularis</name>
    <name type="common">Black-legged tick</name>
    <name type="synonym">Deer tick</name>
    <dbReference type="NCBI Taxonomy" id="6945"/>
    <lineage>
        <taxon>Eukaryota</taxon>
        <taxon>Metazoa</taxon>
        <taxon>Ecdysozoa</taxon>
        <taxon>Arthropoda</taxon>
        <taxon>Chelicerata</taxon>
        <taxon>Arachnida</taxon>
        <taxon>Acari</taxon>
        <taxon>Parasitiformes</taxon>
        <taxon>Ixodida</taxon>
        <taxon>Ixodoidea</taxon>
        <taxon>Ixodidae</taxon>
        <taxon>Ixodinae</taxon>
        <taxon>Ixodes</taxon>
    </lineage>
</organism>